<evidence type="ECO:0000313" key="2">
    <source>
        <dbReference type="Proteomes" id="UP000182062"/>
    </source>
</evidence>
<name>A0A1J6W509_9BACI</name>
<dbReference type="AlphaFoldDB" id="A0A1J6W509"/>
<comment type="caution">
    <text evidence="1">The sequence shown here is derived from an EMBL/GenBank/DDBJ whole genome shotgun (WGS) entry which is preliminary data.</text>
</comment>
<gene>
    <name evidence="1" type="ORF">BHE18_21240</name>
</gene>
<dbReference type="EMBL" id="MINN01000073">
    <property type="protein sequence ID" value="OIU72666.1"/>
    <property type="molecule type" value="Genomic_DNA"/>
</dbReference>
<keyword evidence="2" id="KW-1185">Reference proteome</keyword>
<protein>
    <submittedName>
        <fullName evidence="1">Uncharacterized protein</fullName>
    </submittedName>
</protein>
<accession>A0A1J6W509</accession>
<dbReference type="Proteomes" id="UP000182062">
    <property type="component" value="Unassembled WGS sequence"/>
</dbReference>
<evidence type="ECO:0000313" key="1">
    <source>
        <dbReference type="EMBL" id="OIU72666.1"/>
    </source>
</evidence>
<proteinExistence type="predicted"/>
<reference evidence="1 2" key="1">
    <citation type="submission" date="2016-09" db="EMBL/GenBank/DDBJ databases">
        <title>Bacillus aquimaris SAMM genome sequence reveals colonization and biosurfactant production capacities.</title>
        <authorList>
            <person name="Waghmode S.R."/>
            <person name="Suryavanshi M.V."/>
        </authorList>
    </citation>
    <scope>NUCLEOTIDE SEQUENCE [LARGE SCALE GENOMIC DNA]</scope>
    <source>
        <strain evidence="1 2">SAMM</strain>
    </source>
</reference>
<sequence length="87" mass="9556">MRLVQLQGLEAHVISQLIQEGKEPLLSRFALCHPPLTKAPPLFYPEAIAEEAHGSPAESEVLHGNQQRQLMAKKAKKLDSACIKAGF</sequence>
<organism evidence="1 2">
    <name type="scientific">Rossellomorea aquimaris</name>
    <dbReference type="NCBI Taxonomy" id="189382"/>
    <lineage>
        <taxon>Bacteria</taxon>
        <taxon>Bacillati</taxon>
        <taxon>Bacillota</taxon>
        <taxon>Bacilli</taxon>
        <taxon>Bacillales</taxon>
        <taxon>Bacillaceae</taxon>
        <taxon>Rossellomorea</taxon>
    </lineage>
</organism>